<evidence type="ECO:0000313" key="1">
    <source>
        <dbReference type="EMBL" id="KAF0760751.1"/>
    </source>
</evidence>
<evidence type="ECO:0000313" key="2">
    <source>
        <dbReference type="Proteomes" id="UP000478052"/>
    </source>
</evidence>
<proteinExistence type="predicted"/>
<reference evidence="1 2" key="1">
    <citation type="submission" date="2019-08" db="EMBL/GenBank/DDBJ databases">
        <title>Whole genome of Aphis craccivora.</title>
        <authorList>
            <person name="Voronova N.V."/>
            <person name="Shulinski R.S."/>
            <person name="Bandarenka Y.V."/>
            <person name="Zhorov D.G."/>
            <person name="Warner D."/>
        </authorList>
    </citation>
    <scope>NUCLEOTIDE SEQUENCE [LARGE SCALE GENOMIC DNA]</scope>
    <source>
        <strain evidence="1">180601</strain>
        <tissue evidence="1">Whole Body</tissue>
    </source>
</reference>
<dbReference type="EMBL" id="VUJU01002591">
    <property type="protein sequence ID" value="KAF0760751.1"/>
    <property type="molecule type" value="Genomic_DNA"/>
</dbReference>
<protein>
    <submittedName>
        <fullName evidence="1">Integrase catalytic domain-containing protein</fullName>
    </submittedName>
</protein>
<accession>A0A6G0YSR3</accession>
<gene>
    <name evidence="1" type="ORF">FWK35_00008301</name>
</gene>
<keyword evidence="2" id="KW-1185">Reference proteome</keyword>
<comment type="caution">
    <text evidence="1">The sequence shown here is derived from an EMBL/GenBank/DDBJ whole genome shotgun (WGS) entry which is preliminary data.</text>
</comment>
<sequence>MERMWDVVVKSAKSLLHRVIQNTVLIYEELNTVIVIEVYAEVDGIVRVATVKTSTVTGTVNPYTGTVTSIIVTNHHHHRRDTVTSVAITAVTVEISSPPSPSRKRFLGHFGAYKRKEE</sequence>
<organism evidence="1 2">
    <name type="scientific">Aphis craccivora</name>
    <name type="common">Cowpea aphid</name>
    <dbReference type="NCBI Taxonomy" id="307492"/>
    <lineage>
        <taxon>Eukaryota</taxon>
        <taxon>Metazoa</taxon>
        <taxon>Ecdysozoa</taxon>
        <taxon>Arthropoda</taxon>
        <taxon>Hexapoda</taxon>
        <taxon>Insecta</taxon>
        <taxon>Pterygota</taxon>
        <taxon>Neoptera</taxon>
        <taxon>Paraneoptera</taxon>
        <taxon>Hemiptera</taxon>
        <taxon>Sternorrhyncha</taxon>
        <taxon>Aphidomorpha</taxon>
        <taxon>Aphidoidea</taxon>
        <taxon>Aphididae</taxon>
        <taxon>Aphidini</taxon>
        <taxon>Aphis</taxon>
        <taxon>Aphis</taxon>
    </lineage>
</organism>
<dbReference type="Proteomes" id="UP000478052">
    <property type="component" value="Unassembled WGS sequence"/>
</dbReference>
<name>A0A6G0YSR3_APHCR</name>
<feature type="non-terminal residue" evidence="1">
    <location>
        <position position="118"/>
    </location>
</feature>
<dbReference type="AlphaFoldDB" id="A0A6G0YSR3"/>